<feature type="domain" description="Lantibiotic dehydratase N-terminal" evidence="1">
    <location>
        <begin position="81"/>
        <end position="713"/>
    </location>
</feature>
<organism evidence="3 4">
    <name type="scientific">Salinispora arenicola</name>
    <dbReference type="NCBI Taxonomy" id="168697"/>
    <lineage>
        <taxon>Bacteria</taxon>
        <taxon>Bacillati</taxon>
        <taxon>Actinomycetota</taxon>
        <taxon>Actinomycetes</taxon>
        <taxon>Micromonosporales</taxon>
        <taxon>Micromonosporaceae</taxon>
        <taxon>Salinispora</taxon>
    </lineage>
</organism>
<dbReference type="GeneID" id="93770228"/>
<name>A0A542XJ72_SALAC</name>
<sequence length="778" mass="85984">MSGYVELPTGGWRLWSQFALRGPGFPAAGVLALAPAGLAEGADKFEVGTDLSGADWTAFETLFSEAMVATAQELQRIAAMPMFRAALAWQNRQLLDSGIAPFLAWTPSAAGRTSMPRQREELVAHYWQRFCVKNDTIGFFGPVGWGRWDLSTRGITVDPGTGLVDASQVYFSSWAIDQVARTVEADPALRPWIPPRRMSFVRRVGRTVTMPGRPPQQILRFHGEVLDLCDGVRTAAEIADTLTTPLPAVEEALAELLRRRWIARRLEVPTSAHPERWLRSAVGRVTDRTVRDRALAKLAVVERARDRVHEAGMNVDALAGALADLETDFAALTDHAAARAKGARVAPCRSLLYGDARRSATATIGTAILDELTPLGLFLTAARWMTNRFAERVGARIRAAYERLRDEHGSVDLGALWFACLPVPHPESAADISAVQAELRERWAQIIDAPPDARRVQVNAADVADRVNELFAEPGRGWNIARYVSPDVLVCADDPDAVERGEFGLVLGELHVAMNTVGASLFVMQHPDVDSLLAETRRDFPGPRVLPMLPKEQPPRWSARSRPALVRPEDYVVALVDHTGDPSRSRNVLAADVRVEDHAGRLVLVLPDGAEFDVLDVFGNALTNRVMDRFTLRGDSAHSPRITIERMVVARESWRVPAAEVQFAHDKSEARRFVRARWWCAGLGLPRFVFVVLPTEPRPFYVDFDSPVYVNILAKAIRRLARQDPDARFTVTEMLPTPEHAWLTDDVGDRYTSELRFVAVDQTVGADDTVTGTVGGQQ</sequence>
<evidence type="ECO:0000313" key="4">
    <source>
        <dbReference type="Proteomes" id="UP000315983"/>
    </source>
</evidence>
<reference evidence="3 4" key="1">
    <citation type="submission" date="2019-06" db="EMBL/GenBank/DDBJ databases">
        <title>Sequencing the genomes of 1000 actinobacteria strains.</title>
        <authorList>
            <person name="Klenk H.-P."/>
        </authorList>
    </citation>
    <scope>NUCLEOTIDE SEQUENCE [LARGE SCALE GENOMIC DNA]</scope>
    <source>
        <strain evidence="3 4">DSM 44819</strain>
    </source>
</reference>
<comment type="caution">
    <text evidence="3">The sequence shown here is derived from an EMBL/GenBank/DDBJ whole genome shotgun (WGS) entry which is preliminary data.</text>
</comment>
<dbReference type="InterPro" id="IPR006827">
    <property type="entry name" value="Lant_deHydtase_N"/>
</dbReference>
<dbReference type="EMBL" id="BOQM01000006">
    <property type="protein sequence ID" value="GIM82632.1"/>
    <property type="molecule type" value="Genomic_DNA"/>
</dbReference>
<gene>
    <name evidence="3" type="ORF">FB564_0899</name>
    <name evidence="2" type="ORF">Sar04_08200</name>
</gene>
<proteinExistence type="predicted"/>
<reference evidence="2 5" key="2">
    <citation type="submission" date="2021-03" db="EMBL/GenBank/DDBJ databases">
        <title>Whole genome shotgun sequence of Salinispora arenicola NBRC 105043.</title>
        <authorList>
            <person name="Komaki H."/>
            <person name="Tamura T."/>
        </authorList>
    </citation>
    <scope>NUCLEOTIDE SEQUENCE [LARGE SCALE GENOMIC DNA]</scope>
    <source>
        <strain evidence="2 5">NBRC 105043</strain>
    </source>
</reference>
<dbReference type="RefSeq" id="WP_142116132.1">
    <property type="nucleotide sequence ID" value="NZ_BOQM01000006.1"/>
</dbReference>
<evidence type="ECO:0000313" key="3">
    <source>
        <dbReference type="EMBL" id="TQL35830.1"/>
    </source>
</evidence>
<dbReference type="EMBL" id="VFOL01000001">
    <property type="protein sequence ID" value="TQL35830.1"/>
    <property type="molecule type" value="Genomic_DNA"/>
</dbReference>
<dbReference type="Pfam" id="PF04738">
    <property type="entry name" value="Lant_dehydr_N"/>
    <property type="match status" value="1"/>
</dbReference>
<evidence type="ECO:0000313" key="5">
    <source>
        <dbReference type="Proteomes" id="UP000677457"/>
    </source>
</evidence>
<dbReference type="Proteomes" id="UP000315983">
    <property type="component" value="Unassembled WGS sequence"/>
</dbReference>
<keyword evidence="5" id="KW-1185">Reference proteome</keyword>
<dbReference type="Proteomes" id="UP000677457">
    <property type="component" value="Unassembled WGS sequence"/>
</dbReference>
<protein>
    <submittedName>
        <fullName evidence="3">Lantibiotic biosynthesis dehydratase-like protein</fullName>
    </submittedName>
</protein>
<dbReference type="AlphaFoldDB" id="A0A542XJ72"/>
<accession>A0A542XJ72</accession>
<evidence type="ECO:0000313" key="2">
    <source>
        <dbReference type="EMBL" id="GIM82632.1"/>
    </source>
</evidence>
<evidence type="ECO:0000259" key="1">
    <source>
        <dbReference type="Pfam" id="PF04738"/>
    </source>
</evidence>